<dbReference type="OrthoDB" id="5422351at2759"/>
<feature type="compositionally biased region" description="Polar residues" evidence="1">
    <location>
        <begin position="368"/>
        <end position="394"/>
    </location>
</feature>
<organism evidence="2 3">
    <name type="scientific">Polyplosphaeria fusca</name>
    <dbReference type="NCBI Taxonomy" id="682080"/>
    <lineage>
        <taxon>Eukaryota</taxon>
        <taxon>Fungi</taxon>
        <taxon>Dikarya</taxon>
        <taxon>Ascomycota</taxon>
        <taxon>Pezizomycotina</taxon>
        <taxon>Dothideomycetes</taxon>
        <taxon>Pleosporomycetidae</taxon>
        <taxon>Pleosporales</taxon>
        <taxon>Tetraplosphaeriaceae</taxon>
        <taxon>Polyplosphaeria</taxon>
    </lineage>
</organism>
<dbReference type="EMBL" id="ML996118">
    <property type="protein sequence ID" value="KAF2737223.1"/>
    <property type="molecule type" value="Genomic_DNA"/>
</dbReference>
<proteinExistence type="predicted"/>
<gene>
    <name evidence="2" type="ORF">EJ04DRAFT_488643</name>
</gene>
<dbReference type="PANTHER" id="PTHR40625">
    <property type="entry name" value="GTP-BINDING PROTEIN ESDC-RELATED"/>
    <property type="match status" value="1"/>
</dbReference>
<evidence type="ECO:0000256" key="1">
    <source>
        <dbReference type="SAM" id="MobiDB-lite"/>
    </source>
</evidence>
<protein>
    <submittedName>
        <fullName evidence="2">Uncharacterized protein</fullName>
    </submittedName>
</protein>
<name>A0A9P4R0J3_9PLEO</name>
<keyword evidence="3" id="KW-1185">Reference proteome</keyword>
<comment type="caution">
    <text evidence="2">The sequence shown here is derived from an EMBL/GenBank/DDBJ whole genome shotgun (WGS) entry which is preliminary data.</text>
</comment>
<feature type="compositionally biased region" description="Polar residues" evidence="1">
    <location>
        <begin position="314"/>
        <end position="335"/>
    </location>
</feature>
<dbReference type="PANTHER" id="PTHR40625:SF1">
    <property type="entry name" value="AMP-ACTIVATED PROTEIN KINASE GLYCOGEN-BINDING DOMAIN-CONTAINING PROTEIN"/>
    <property type="match status" value="1"/>
</dbReference>
<dbReference type="AlphaFoldDB" id="A0A9P4R0J3"/>
<sequence>MASTTLVAFLFDCPIKARTVELLGSWDNFSKPYPLKRDRRRGPYVWAGCSTFDNIICDGDLANFAEKRSGALMMGGTYWYYYKVNDDEEHHNPMEPSTTVCPLLPGQRLNVLDVPMESRSRSSSTCSEVFTRNPEDKFLNPVPPKNLCAPQSPRLGDLCKETYTVPMCSIKSPRSAIHPSPGRPLSPLWERHARSVSTSPQPSTSSGFPDIKMLKECLGAGKKARSRDPRPEMKIGAPTLISTTAEDINIVPLPSVRTPASVSSLSAPATARLREFAPLRSNPFDPTKDFDFGFSRDSSSCEEVDNSRPHSHVGTKSANNLQGSPSRIRSNSAGTRRTKVFSNEPWISSPRLPRRSYTDSDALPVLDRSSSLQPPTLDQRPSSSHGCDTSSSLRESPLNKELPPLPRYLRPAPLFACSESTPSPELPIEQDEEEEAMAHESLYQFYNEKKSHFSTWTSDSTAFSIPISEEEIVHSPTFSSLTSDSEPASPRRFSGFYSHTDQETQESLLDAAGETNDPCSHFSLPEIPDSAPQLSLNVPSTASFGPSLFRLDIQHSEDAPRRQAACFGFSGFQGYSLPEDDSTSQATITKATTLGEPSIESQDRLSSVSQLDKLMNDFGYLGDSVV</sequence>
<reference evidence="2" key="1">
    <citation type="journal article" date="2020" name="Stud. Mycol.">
        <title>101 Dothideomycetes genomes: a test case for predicting lifestyles and emergence of pathogens.</title>
        <authorList>
            <person name="Haridas S."/>
            <person name="Albert R."/>
            <person name="Binder M."/>
            <person name="Bloem J."/>
            <person name="Labutti K."/>
            <person name="Salamov A."/>
            <person name="Andreopoulos B."/>
            <person name="Baker S."/>
            <person name="Barry K."/>
            <person name="Bills G."/>
            <person name="Bluhm B."/>
            <person name="Cannon C."/>
            <person name="Castanera R."/>
            <person name="Culley D."/>
            <person name="Daum C."/>
            <person name="Ezra D."/>
            <person name="Gonzalez J."/>
            <person name="Henrissat B."/>
            <person name="Kuo A."/>
            <person name="Liang C."/>
            <person name="Lipzen A."/>
            <person name="Lutzoni F."/>
            <person name="Magnuson J."/>
            <person name="Mondo S."/>
            <person name="Nolan M."/>
            <person name="Ohm R."/>
            <person name="Pangilinan J."/>
            <person name="Park H.-J."/>
            <person name="Ramirez L."/>
            <person name="Alfaro M."/>
            <person name="Sun H."/>
            <person name="Tritt A."/>
            <person name="Yoshinaga Y."/>
            <person name="Zwiers L.-H."/>
            <person name="Turgeon B."/>
            <person name="Goodwin S."/>
            <person name="Spatafora J."/>
            <person name="Crous P."/>
            <person name="Grigoriev I."/>
        </authorList>
    </citation>
    <scope>NUCLEOTIDE SEQUENCE</scope>
    <source>
        <strain evidence="2">CBS 125425</strain>
    </source>
</reference>
<accession>A0A9P4R0J3</accession>
<evidence type="ECO:0000313" key="2">
    <source>
        <dbReference type="EMBL" id="KAF2737223.1"/>
    </source>
</evidence>
<dbReference type="Proteomes" id="UP000799444">
    <property type="component" value="Unassembled WGS sequence"/>
</dbReference>
<evidence type="ECO:0000313" key="3">
    <source>
        <dbReference type="Proteomes" id="UP000799444"/>
    </source>
</evidence>
<feature type="region of interest" description="Disordered" evidence="1">
    <location>
        <begin position="296"/>
        <end position="405"/>
    </location>
</feature>